<keyword evidence="2" id="KW-0812">Transmembrane</keyword>
<reference evidence="3" key="1">
    <citation type="journal article" date="2020" name="Microb. Genom.">
        <title>Genetic diversity of clinical and environmental Mucorales isolates obtained from an investigation of mucormycosis cases among solid organ transplant recipients.</title>
        <authorList>
            <person name="Nguyen M.H."/>
            <person name="Kaul D."/>
            <person name="Muto C."/>
            <person name="Cheng S.J."/>
            <person name="Richter R.A."/>
            <person name="Bruno V.M."/>
            <person name="Liu G."/>
            <person name="Beyhan S."/>
            <person name="Sundermann A.J."/>
            <person name="Mounaud S."/>
            <person name="Pasculle A.W."/>
            <person name="Nierman W.C."/>
            <person name="Driscoll E."/>
            <person name="Cumbie R."/>
            <person name="Clancy C.J."/>
            <person name="Dupont C.L."/>
        </authorList>
    </citation>
    <scope>NUCLEOTIDE SEQUENCE</scope>
    <source>
        <strain evidence="3">GL16</strain>
    </source>
</reference>
<dbReference type="Proteomes" id="UP000717996">
    <property type="component" value="Unassembled WGS sequence"/>
</dbReference>
<feature type="region of interest" description="Disordered" evidence="1">
    <location>
        <begin position="82"/>
        <end position="105"/>
    </location>
</feature>
<dbReference type="AlphaFoldDB" id="A0A9P6YG10"/>
<feature type="transmembrane region" description="Helical" evidence="2">
    <location>
        <begin position="18"/>
        <end position="39"/>
    </location>
</feature>
<sequence length="116" mass="12883">MEDTEKNTVDQYPKVEKYLFFIGFIFPIAWFIGSAYRCGDRQATFVWRKRCIVASTLVFTLISISVAIIMVVNPDTFGLRSNPTQDQAPTTAIKPGVPIGNSSDWSDTVAGISVNE</sequence>
<keyword evidence="2" id="KW-0472">Membrane</keyword>
<organism evidence="3 4">
    <name type="scientific">Rhizopus oryzae</name>
    <name type="common">Mucormycosis agent</name>
    <name type="synonym">Rhizopus arrhizus var. delemar</name>
    <dbReference type="NCBI Taxonomy" id="64495"/>
    <lineage>
        <taxon>Eukaryota</taxon>
        <taxon>Fungi</taxon>
        <taxon>Fungi incertae sedis</taxon>
        <taxon>Mucoromycota</taxon>
        <taxon>Mucoromycotina</taxon>
        <taxon>Mucoromycetes</taxon>
        <taxon>Mucorales</taxon>
        <taxon>Mucorineae</taxon>
        <taxon>Rhizopodaceae</taxon>
        <taxon>Rhizopus</taxon>
    </lineage>
</organism>
<feature type="transmembrane region" description="Helical" evidence="2">
    <location>
        <begin position="51"/>
        <end position="72"/>
    </location>
</feature>
<keyword evidence="2" id="KW-1133">Transmembrane helix</keyword>
<evidence type="ECO:0000313" key="4">
    <source>
        <dbReference type="Proteomes" id="UP000717996"/>
    </source>
</evidence>
<evidence type="ECO:0000256" key="2">
    <source>
        <dbReference type="SAM" id="Phobius"/>
    </source>
</evidence>
<name>A0A9P6YG10_RHIOR</name>
<proteinExistence type="predicted"/>
<protein>
    <submittedName>
        <fullName evidence="3">Uncharacterized protein</fullName>
    </submittedName>
</protein>
<dbReference type="EMBL" id="JAANIT010000517">
    <property type="protein sequence ID" value="KAG1546938.1"/>
    <property type="molecule type" value="Genomic_DNA"/>
</dbReference>
<dbReference type="OrthoDB" id="2285020at2759"/>
<comment type="caution">
    <text evidence="3">The sequence shown here is derived from an EMBL/GenBank/DDBJ whole genome shotgun (WGS) entry which is preliminary data.</text>
</comment>
<accession>A0A9P6YG10</accession>
<evidence type="ECO:0000256" key="1">
    <source>
        <dbReference type="SAM" id="MobiDB-lite"/>
    </source>
</evidence>
<gene>
    <name evidence="3" type="ORF">G6F51_004575</name>
</gene>
<evidence type="ECO:0000313" key="3">
    <source>
        <dbReference type="EMBL" id="KAG1546938.1"/>
    </source>
</evidence>